<evidence type="ECO:0000313" key="5">
    <source>
        <dbReference type="Proteomes" id="UP000078090"/>
    </source>
</evidence>
<keyword evidence="2" id="KW-0472">Membrane</keyword>
<keyword evidence="2" id="KW-0812">Transmembrane</keyword>
<dbReference type="EMBL" id="LUUG01000095">
    <property type="protein sequence ID" value="OAI00819.1"/>
    <property type="molecule type" value="Genomic_DNA"/>
</dbReference>
<dbReference type="RefSeq" id="WP_064009740.1">
    <property type="nucleotide sequence ID" value="NZ_LUUG01000095.1"/>
</dbReference>
<dbReference type="PANTHER" id="PTHR33371">
    <property type="entry name" value="INTERMEMBRANE PHOSPHOLIPID TRANSPORT SYSTEM BINDING PROTEIN MLAD-RELATED"/>
    <property type="match status" value="1"/>
</dbReference>
<comment type="caution">
    <text evidence="4">The sequence shown here is derived from an EMBL/GenBank/DDBJ whole genome shotgun (WGS) entry which is preliminary data.</text>
</comment>
<evidence type="ECO:0000256" key="1">
    <source>
        <dbReference type="SAM" id="Coils"/>
    </source>
</evidence>
<dbReference type="Proteomes" id="UP000078090">
    <property type="component" value="Unassembled WGS sequence"/>
</dbReference>
<feature type="transmembrane region" description="Helical" evidence="2">
    <location>
        <begin position="6"/>
        <end position="29"/>
    </location>
</feature>
<sequence length="330" mass="36125">MSKQANPLAIGAFLVGALILLTAGVMIFGGSDFFKDKKRFVIFFDSALNGLNVGAPVKLQGVQIGNVNEISLVMDSATGRIFKPVVIEIDPALLQDLSVQQSGGHSKKQRMQDAQRMIDAGLKGRLETQSLLTGLLYVDLNFYSDKPINLVKLDYKNLPELPSVPTTVDEIRNTADEIFNRVRQLPLEEITKNMADTLNSMHGLLESDDTKKSMAALAKSLQETQRLMSSLNDQIGPLMVNANSALTETRTTLQDFNKELLPVLKAAEQSLNAATKMMEGSQNALTAVETMAAPDAQLGQTLVEMRNAARSLKDLTESLERRPESLIYGK</sequence>
<dbReference type="InterPro" id="IPR003399">
    <property type="entry name" value="Mce/MlaD"/>
</dbReference>
<gene>
    <name evidence="4" type="ORF">A1332_18230</name>
</gene>
<keyword evidence="2" id="KW-1133">Transmembrane helix</keyword>
<feature type="domain" description="Mce/MlaD" evidence="3">
    <location>
        <begin position="37"/>
        <end position="142"/>
    </location>
</feature>
<organism evidence="4 5">
    <name type="scientific">Methylomonas methanica</name>
    <dbReference type="NCBI Taxonomy" id="421"/>
    <lineage>
        <taxon>Bacteria</taxon>
        <taxon>Pseudomonadati</taxon>
        <taxon>Pseudomonadota</taxon>
        <taxon>Gammaproteobacteria</taxon>
        <taxon>Methylococcales</taxon>
        <taxon>Methylococcaceae</taxon>
        <taxon>Methylomonas</taxon>
    </lineage>
</organism>
<keyword evidence="1" id="KW-0175">Coiled coil</keyword>
<evidence type="ECO:0000256" key="2">
    <source>
        <dbReference type="SAM" id="Phobius"/>
    </source>
</evidence>
<protein>
    <submittedName>
        <fullName evidence="4">Mammalian cell entry protein</fullName>
    </submittedName>
</protein>
<dbReference type="OrthoDB" id="9806984at2"/>
<name>A0A177M7R1_METMH</name>
<dbReference type="Pfam" id="PF02470">
    <property type="entry name" value="MlaD"/>
    <property type="match status" value="1"/>
</dbReference>
<evidence type="ECO:0000259" key="3">
    <source>
        <dbReference type="Pfam" id="PF02470"/>
    </source>
</evidence>
<dbReference type="InterPro" id="IPR052336">
    <property type="entry name" value="MlaD_Phospholipid_Transporter"/>
</dbReference>
<proteinExistence type="predicted"/>
<accession>A0A177M7R1</accession>
<dbReference type="PANTHER" id="PTHR33371:SF4">
    <property type="entry name" value="INTERMEMBRANE PHOSPHOLIPID TRANSPORT SYSTEM BINDING PROTEIN MLAD"/>
    <property type="match status" value="1"/>
</dbReference>
<dbReference type="AlphaFoldDB" id="A0A177M7R1"/>
<evidence type="ECO:0000313" key="4">
    <source>
        <dbReference type="EMBL" id="OAI00819.1"/>
    </source>
</evidence>
<feature type="coiled-coil region" evidence="1">
    <location>
        <begin position="264"/>
        <end position="322"/>
    </location>
</feature>
<reference evidence="4 5" key="1">
    <citation type="submission" date="2016-03" db="EMBL/GenBank/DDBJ databases">
        <authorList>
            <person name="Ploux O."/>
        </authorList>
    </citation>
    <scope>NUCLEOTIDE SEQUENCE [LARGE SCALE GENOMIC DNA]</scope>
    <source>
        <strain evidence="4 5">R-45363</strain>
    </source>
</reference>